<comment type="caution">
    <text evidence="1">The sequence shown here is derived from an EMBL/GenBank/DDBJ whole genome shotgun (WGS) entry which is preliminary data.</text>
</comment>
<proteinExistence type="predicted"/>
<keyword evidence="2" id="KW-1185">Reference proteome</keyword>
<organism evidence="1 2">
    <name type="scientific">Anaeramoeba flamelloides</name>
    <dbReference type="NCBI Taxonomy" id="1746091"/>
    <lineage>
        <taxon>Eukaryota</taxon>
        <taxon>Metamonada</taxon>
        <taxon>Anaeramoebidae</taxon>
        <taxon>Anaeramoeba</taxon>
    </lineage>
</organism>
<dbReference type="EMBL" id="JAOAOG010000233">
    <property type="protein sequence ID" value="KAJ6238254.1"/>
    <property type="molecule type" value="Genomic_DNA"/>
</dbReference>
<name>A0ABQ8Y100_9EUKA</name>
<gene>
    <name evidence="1" type="ORF">M0813_26222</name>
</gene>
<evidence type="ECO:0000313" key="2">
    <source>
        <dbReference type="Proteomes" id="UP001150062"/>
    </source>
</evidence>
<accession>A0ABQ8Y100</accession>
<sequence>MSKFIRTPIPKKHTKRILQEVDQNLDTINNLRNEFNKENLHFKIYSNETTKKESNFNTRSKIKNQKSLNKTKTENNQRIKKNKFGYNPILTNQRKINQRLRKNKLKKNELNLPRRIQISKNNLTKSNGYKNSTLTKNKMTMSQTKRRKTELNSKMESNNKLDIKKIKGGDLKKKKSRTKKQNIKQKNKKKITRLCSFDKDHKKLNKPLLKKNNIFQIGKLRENFVVCEKNHDLLIRNWLTREKQIEKSNSIRKLALVWMINNSKK</sequence>
<dbReference type="Proteomes" id="UP001150062">
    <property type="component" value="Unassembled WGS sequence"/>
</dbReference>
<protein>
    <submittedName>
        <fullName evidence="1">Uncharacterized protein</fullName>
    </submittedName>
</protein>
<evidence type="ECO:0000313" key="1">
    <source>
        <dbReference type="EMBL" id="KAJ6238254.1"/>
    </source>
</evidence>
<reference evidence="1" key="1">
    <citation type="submission" date="2022-08" db="EMBL/GenBank/DDBJ databases">
        <title>Novel sulfate-reducing endosymbionts in the free-living metamonad Anaeramoeba.</title>
        <authorList>
            <person name="Jerlstrom-Hultqvist J."/>
            <person name="Cepicka I."/>
            <person name="Gallot-Lavallee L."/>
            <person name="Salas-Leiva D."/>
            <person name="Curtis B.A."/>
            <person name="Zahonova K."/>
            <person name="Pipaliya S."/>
            <person name="Dacks J."/>
            <person name="Roger A.J."/>
        </authorList>
    </citation>
    <scope>NUCLEOTIDE SEQUENCE</scope>
    <source>
        <strain evidence="1">Schooner1</strain>
    </source>
</reference>